<evidence type="ECO:0000256" key="9">
    <source>
        <dbReference type="SAM" id="Phobius"/>
    </source>
</evidence>
<evidence type="ECO:0000256" key="3">
    <source>
        <dbReference type="ARBA" id="ARBA00017904"/>
    </source>
</evidence>
<evidence type="ECO:0000256" key="4">
    <source>
        <dbReference type="ARBA" id="ARBA00022692"/>
    </source>
</evidence>
<evidence type="ECO:0000256" key="6">
    <source>
        <dbReference type="ARBA" id="ARBA00023054"/>
    </source>
</evidence>
<keyword evidence="7 9" id="KW-0472">Membrane</keyword>
<evidence type="ECO:0000256" key="8">
    <source>
        <dbReference type="SAM" id="MobiDB-lite"/>
    </source>
</evidence>
<keyword evidence="6" id="KW-0175">Coiled coil</keyword>
<evidence type="ECO:0000256" key="1">
    <source>
        <dbReference type="ARBA" id="ARBA00004167"/>
    </source>
</evidence>
<dbReference type="PANTHER" id="PTHR28644">
    <property type="entry name" value="SMALL INTEGRAL MEMBRANE PROTEIN 15"/>
    <property type="match status" value="1"/>
</dbReference>
<reference evidence="10 11" key="1">
    <citation type="submission" date="2024-02" db="EMBL/GenBank/DDBJ databases">
        <title>Chromosome-scale genome assembly of the rough periwinkle Littorina saxatilis.</title>
        <authorList>
            <person name="De Jode A."/>
            <person name="Faria R."/>
            <person name="Formenti G."/>
            <person name="Sims Y."/>
            <person name="Smith T.P."/>
            <person name="Tracey A."/>
            <person name="Wood J.M.D."/>
            <person name="Zagrodzka Z.B."/>
            <person name="Johannesson K."/>
            <person name="Butlin R.K."/>
            <person name="Leder E.H."/>
        </authorList>
    </citation>
    <scope>NUCLEOTIDE SEQUENCE [LARGE SCALE GENOMIC DNA]</scope>
    <source>
        <strain evidence="10">Snail1</strain>
        <tissue evidence="10">Muscle</tissue>
    </source>
</reference>
<keyword evidence="4 9" id="KW-0812">Transmembrane</keyword>
<dbReference type="EMBL" id="JBAMIC010000011">
    <property type="protein sequence ID" value="KAK7100041.1"/>
    <property type="molecule type" value="Genomic_DNA"/>
</dbReference>
<dbReference type="Proteomes" id="UP001374579">
    <property type="component" value="Unassembled WGS sequence"/>
</dbReference>
<keyword evidence="5 9" id="KW-1133">Transmembrane helix</keyword>
<evidence type="ECO:0000313" key="11">
    <source>
        <dbReference type="Proteomes" id="UP001374579"/>
    </source>
</evidence>
<evidence type="ECO:0000256" key="2">
    <source>
        <dbReference type="ARBA" id="ARBA00006758"/>
    </source>
</evidence>
<name>A0AAN9B7I2_9CAEN</name>
<keyword evidence="11" id="KW-1185">Reference proteome</keyword>
<evidence type="ECO:0000313" key="10">
    <source>
        <dbReference type="EMBL" id="KAK7100041.1"/>
    </source>
</evidence>
<accession>A0AAN9B7I2</accession>
<dbReference type="GO" id="GO:0016020">
    <property type="term" value="C:membrane"/>
    <property type="evidence" value="ECO:0007669"/>
    <property type="project" value="UniProtKB-SubCell"/>
</dbReference>
<protein>
    <recommendedName>
        <fullName evidence="3">Small integral membrane protein 15</fullName>
    </recommendedName>
</protein>
<organism evidence="10 11">
    <name type="scientific">Littorina saxatilis</name>
    <dbReference type="NCBI Taxonomy" id="31220"/>
    <lineage>
        <taxon>Eukaryota</taxon>
        <taxon>Metazoa</taxon>
        <taxon>Spiralia</taxon>
        <taxon>Lophotrochozoa</taxon>
        <taxon>Mollusca</taxon>
        <taxon>Gastropoda</taxon>
        <taxon>Caenogastropoda</taxon>
        <taxon>Littorinimorpha</taxon>
        <taxon>Littorinoidea</taxon>
        <taxon>Littorinidae</taxon>
        <taxon>Littorina</taxon>
    </lineage>
</organism>
<feature type="region of interest" description="Disordered" evidence="8">
    <location>
        <begin position="51"/>
        <end position="76"/>
    </location>
</feature>
<comment type="similarity">
    <text evidence="2">Belongs to the SMIM15 family.</text>
</comment>
<evidence type="ECO:0000256" key="5">
    <source>
        <dbReference type="ARBA" id="ARBA00022989"/>
    </source>
</evidence>
<evidence type="ECO:0000256" key="7">
    <source>
        <dbReference type="ARBA" id="ARBA00023136"/>
    </source>
</evidence>
<sequence length="76" mass="9023">MFGWDLNELLRSVLQYAATNPWQFIYYVLLALSPFFLISAVLAWQLAKQIEHKEKDKKRKAKREANMAKARRHKSD</sequence>
<comment type="caution">
    <text evidence="10">The sequence shown here is derived from an EMBL/GenBank/DDBJ whole genome shotgun (WGS) entry which is preliminary data.</text>
</comment>
<dbReference type="InterPro" id="IPR027877">
    <property type="entry name" value="Smim15"/>
</dbReference>
<dbReference type="AlphaFoldDB" id="A0AAN9B7I2"/>
<proteinExistence type="inferred from homology"/>
<comment type="subcellular location">
    <subcellularLocation>
        <location evidence="1">Membrane</location>
        <topology evidence="1">Single-pass membrane protein</topology>
    </subcellularLocation>
</comment>
<feature type="transmembrane region" description="Helical" evidence="9">
    <location>
        <begin position="24"/>
        <end position="47"/>
    </location>
</feature>
<dbReference type="PANTHER" id="PTHR28644:SF1">
    <property type="entry name" value="SMALL INTEGRAL MEMBRANE PROTEIN 15"/>
    <property type="match status" value="1"/>
</dbReference>
<dbReference type="Pfam" id="PF15086">
    <property type="entry name" value="UPF0542"/>
    <property type="match status" value="1"/>
</dbReference>
<gene>
    <name evidence="10" type="ORF">V1264_023049</name>
</gene>